<feature type="transmembrane region" description="Helical" evidence="1">
    <location>
        <begin position="104"/>
        <end position="122"/>
    </location>
</feature>
<keyword evidence="1" id="KW-0472">Membrane</keyword>
<protein>
    <submittedName>
        <fullName evidence="2">Uncharacterized protein</fullName>
    </submittedName>
</protein>
<evidence type="ECO:0000256" key="1">
    <source>
        <dbReference type="SAM" id="Phobius"/>
    </source>
</evidence>
<feature type="non-terminal residue" evidence="2">
    <location>
        <position position="1"/>
    </location>
</feature>
<proteinExistence type="predicted"/>
<reference evidence="2" key="1">
    <citation type="submission" date="2014-09" db="EMBL/GenBank/DDBJ databases">
        <authorList>
            <person name="Magalhaes I.L.F."/>
            <person name="Oliveira U."/>
            <person name="Santos F.R."/>
            <person name="Vidigal T.H.D.A."/>
            <person name="Brescovit A.D."/>
            <person name="Santos A.J."/>
        </authorList>
    </citation>
    <scope>NUCLEOTIDE SEQUENCE</scope>
</reference>
<sequence>TYCILLRAALIVRMSSDLPHKFTNLLIFHQLHSKLSGAPHSLSSLSLTLSQLYLKLSLTLAYSLSSTCPTTKSVLDSSSAYQLRVPIPRGADGKRIFSFRHRRVSPIFELFGFLQLYFFIYLPSSPKLPHHERLLIPKPTISQTLLYFIL</sequence>
<dbReference type="AlphaFoldDB" id="A0A0K8T735"/>
<organism evidence="2">
    <name type="scientific">Lygus hesperus</name>
    <name type="common">Western plant bug</name>
    <dbReference type="NCBI Taxonomy" id="30085"/>
    <lineage>
        <taxon>Eukaryota</taxon>
        <taxon>Metazoa</taxon>
        <taxon>Ecdysozoa</taxon>
        <taxon>Arthropoda</taxon>
        <taxon>Hexapoda</taxon>
        <taxon>Insecta</taxon>
        <taxon>Pterygota</taxon>
        <taxon>Neoptera</taxon>
        <taxon>Paraneoptera</taxon>
        <taxon>Hemiptera</taxon>
        <taxon>Heteroptera</taxon>
        <taxon>Panheteroptera</taxon>
        <taxon>Cimicomorpha</taxon>
        <taxon>Miridae</taxon>
        <taxon>Mirini</taxon>
        <taxon>Lygus</taxon>
    </lineage>
</organism>
<keyword evidence="1" id="KW-0812">Transmembrane</keyword>
<evidence type="ECO:0000313" key="2">
    <source>
        <dbReference type="EMBL" id="JAG61353.1"/>
    </source>
</evidence>
<name>A0A0K8T735_LYGHE</name>
<accession>A0A0K8T735</accession>
<keyword evidence="1" id="KW-1133">Transmembrane helix</keyword>
<dbReference type="EMBL" id="GBRD01004468">
    <property type="protein sequence ID" value="JAG61353.1"/>
    <property type="molecule type" value="Transcribed_RNA"/>
</dbReference>